<dbReference type="GO" id="GO:0022857">
    <property type="term" value="F:transmembrane transporter activity"/>
    <property type="evidence" value="ECO:0007669"/>
    <property type="project" value="InterPro"/>
</dbReference>
<evidence type="ECO:0000313" key="8">
    <source>
        <dbReference type="EMBL" id="MBB5957157.1"/>
    </source>
</evidence>
<dbReference type="EMBL" id="JACHJN010000005">
    <property type="protein sequence ID" value="MBB5957157.1"/>
    <property type="molecule type" value="Genomic_DNA"/>
</dbReference>
<dbReference type="InterPro" id="IPR052952">
    <property type="entry name" value="MFS-Transporter"/>
</dbReference>
<feature type="transmembrane region" description="Helical" evidence="6">
    <location>
        <begin position="205"/>
        <end position="228"/>
    </location>
</feature>
<keyword evidence="4 6" id="KW-0472">Membrane</keyword>
<evidence type="ECO:0000256" key="3">
    <source>
        <dbReference type="ARBA" id="ARBA00022989"/>
    </source>
</evidence>
<proteinExistence type="predicted"/>
<feature type="region of interest" description="Disordered" evidence="5">
    <location>
        <begin position="383"/>
        <end position="417"/>
    </location>
</feature>
<evidence type="ECO:0000256" key="2">
    <source>
        <dbReference type="ARBA" id="ARBA00022692"/>
    </source>
</evidence>
<feature type="transmembrane region" description="Helical" evidence="6">
    <location>
        <begin position="12"/>
        <end position="32"/>
    </location>
</feature>
<dbReference type="PROSITE" id="PS50850">
    <property type="entry name" value="MFS"/>
    <property type="match status" value="1"/>
</dbReference>
<dbReference type="SUPFAM" id="SSF103473">
    <property type="entry name" value="MFS general substrate transporter"/>
    <property type="match status" value="1"/>
</dbReference>
<feature type="transmembrane region" description="Helical" evidence="6">
    <location>
        <begin position="169"/>
        <end position="185"/>
    </location>
</feature>
<comment type="caution">
    <text evidence="8">The sequence shown here is derived from an EMBL/GenBank/DDBJ whole genome shotgun (WGS) entry which is preliminary data.</text>
</comment>
<dbReference type="InterPro" id="IPR020846">
    <property type="entry name" value="MFS_dom"/>
</dbReference>
<dbReference type="Pfam" id="PF07690">
    <property type="entry name" value="MFS_1"/>
    <property type="match status" value="1"/>
</dbReference>
<keyword evidence="3 6" id="KW-1133">Transmembrane helix</keyword>
<feature type="transmembrane region" description="Helical" evidence="6">
    <location>
        <begin position="295"/>
        <end position="316"/>
    </location>
</feature>
<protein>
    <submittedName>
        <fullName evidence="8">MFS family permease</fullName>
    </submittedName>
</protein>
<evidence type="ECO:0000256" key="5">
    <source>
        <dbReference type="SAM" id="MobiDB-lite"/>
    </source>
</evidence>
<evidence type="ECO:0000256" key="6">
    <source>
        <dbReference type="SAM" id="Phobius"/>
    </source>
</evidence>
<feature type="domain" description="Major facilitator superfamily (MFS) profile" evidence="7">
    <location>
        <begin position="15"/>
        <end position="384"/>
    </location>
</feature>
<feature type="transmembrane region" description="Helical" evidence="6">
    <location>
        <begin position="145"/>
        <end position="163"/>
    </location>
</feature>
<feature type="transmembrane region" description="Helical" evidence="6">
    <location>
        <begin position="269"/>
        <end position="289"/>
    </location>
</feature>
<feature type="transmembrane region" description="Helical" evidence="6">
    <location>
        <begin position="328"/>
        <end position="347"/>
    </location>
</feature>
<dbReference type="Gene3D" id="1.20.1250.20">
    <property type="entry name" value="MFS general substrate transporter like domains"/>
    <property type="match status" value="2"/>
</dbReference>
<feature type="transmembrane region" description="Helical" evidence="6">
    <location>
        <begin position="240"/>
        <end position="262"/>
    </location>
</feature>
<dbReference type="PANTHER" id="PTHR23527">
    <property type="entry name" value="BLL3282 PROTEIN"/>
    <property type="match status" value="1"/>
</dbReference>
<evidence type="ECO:0000313" key="9">
    <source>
        <dbReference type="Proteomes" id="UP000547510"/>
    </source>
</evidence>
<dbReference type="AlphaFoldDB" id="A0A841CM40"/>
<evidence type="ECO:0000259" key="7">
    <source>
        <dbReference type="PROSITE" id="PS50850"/>
    </source>
</evidence>
<feature type="transmembrane region" description="Helical" evidence="6">
    <location>
        <begin position="44"/>
        <end position="64"/>
    </location>
</feature>
<sequence>MGEFSGENRTSVARTLFATGAAVTVGGLPTYLVSAMAVQIGQELGLTVAMVGAATALFFTVAALTSRPLSRLTERIGPTAALRLAALSTGACALGMAAAPSIGWLLVGVGVAGMANSLAQPATAEVLVVLIPGHRKAFAFGAKQAAVPVGSLLAGLTVPAVALTMGWRWGFVLCAVLAVTTALAAPRVPARTTRADASRIASTDLFLLATAAALAAGTANAMAAYIVVTAVDSGLGPAGAGLMLSLGSATSVASRLLVGLAADRWRPDLLVTAAVMIALGAVGLGLFAVGGTTTFLVGLILGFAAGWAWAGVFNLAVADRFPDRVTSATSVTQVGVYVGSATMPPFFGWCAQTFGLAAAWSVTGVAMLAAAGLLVSVRRRPGNRFTAPPRPPDPLSTVDTTGDARSRPIASYSTESV</sequence>
<keyword evidence="9" id="KW-1185">Reference proteome</keyword>
<dbReference type="InterPro" id="IPR011701">
    <property type="entry name" value="MFS"/>
</dbReference>
<dbReference type="Proteomes" id="UP000547510">
    <property type="component" value="Unassembled WGS sequence"/>
</dbReference>
<keyword evidence="2 6" id="KW-0812">Transmembrane</keyword>
<dbReference type="GO" id="GO:0005886">
    <property type="term" value="C:plasma membrane"/>
    <property type="evidence" value="ECO:0007669"/>
    <property type="project" value="UniProtKB-SubCell"/>
</dbReference>
<comment type="subcellular location">
    <subcellularLocation>
        <location evidence="1">Cell membrane</location>
        <topology evidence="1">Multi-pass membrane protein</topology>
    </subcellularLocation>
</comment>
<reference evidence="8 9" key="1">
    <citation type="submission" date="2020-08" db="EMBL/GenBank/DDBJ databases">
        <title>Genomic Encyclopedia of Type Strains, Phase III (KMG-III): the genomes of soil and plant-associated and newly described type strains.</title>
        <authorList>
            <person name="Whitman W."/>
        </authorList>
    </citation>
    <scope>NUCLEOTIDE SEQUENCE [LARGE SCALE GENOMIC DNA]</scope>
    <source>
        <strain evidence="8 9">CECT 8640</strain>
    </source>
</reference>
<name>A0A841CM40_9PSEU</name>
<gene>
    <name evidence="8" type="ORF">FHS29_003750</name>
</gene>
<dbReference type="PANTHER" id="PTHR23527:SF1">
    <property type="entry name" value="BLL3282 PROTEIN"/>
    <property type="match status" value="1"/>
</dbReference>
<feature type="transmembrane region" description="Helical" evidence="6">
    <location>
        <begin position="353"/>
        <end position="375"/>
    </location>
</feature>
<evidence type="ECO:0000256" key="1">
    <source>
        <dbReference type="ARBA" id="ARBA00004651"/>
    </source>
</evidence>
<accession>A0A841CM40</accession>
<evidence type="ECO:0000256" key="4">
    <source>
        <dbReference type="ARBA" id="ARBA00023136"/>
    </source>
</evidence>
<dbReference type="RefSeq" id="WP_184691967.1">
    <property type="nucleotide sequence ID" value="NZ_JACHJN010000005.1"/>
</dbReference>
<dbReference type="InterPro" id="IPR036259">
    <property type="entry name" value="MFS_trans_sf"/>
</dbReference>
<feature type="transmembrane region" description="Helical" evidence="6">
    <location>
        <begin position="84"/>
        <end position="107"/>
    </location>
</feature>
<organism evidence="8 9">
    <name type="scientific">Saccharothrix tamanrassetensis</name>
    <dbReference type="NCBI Taxonomy" id="1051531"/>
    <lineage>
        <taxon>Bacteria</taxon>
        <taxon>Bacillati</taxon>
        <taxon>Actinomycetota</taxon>
        <taxon>Actinomycetes</taxon>
        <taxon>Pseudonocardiales</taxon>
        <taxon>Pseudonocardiaceae</taxon>
        <taxon>Saccharothrix</taxon>
    </lineage>
</organism>